<keyword evidence="1" id="KW-0238">DNA-binding</keyword>
<reference evidence="1" key="1">
    <citation type="submission" date="2022-06" db="EMBL/GenBank/DDBJ databases">
        <title>Phylogenomic reconstructions and comparative analyses of Kickxellomycotina fungi.</title>
        <authorList>
            <person name="Reynolds N.K."/>
            <person name="Stajich J.E."/>
            <person name="Barry K."/>
            <person name="Grigoriev I.V."/>
            <person name="Crous P."/>
            <person name="Smith M.E."/>
        </authorList>
    </citation>
    <scope>NUCLEOTIDE SEQUENCE</scope>
    <source>
        <strain evidence="1">RSA 2271</strain>
    </source>
</reference>
<dbReference type="EMBL" id="JAMZIH010000266">
    <property type="protein sequence ID" value="KAJ1679626.1"/>
    <property type="molecule type" value="Genomic_DNA"/>
</dbReference>
<organism evidence="1 2">
    <name type="scientific">Spiromyces aspiralis</name>
    <dbReference type="NCBI Taxonomy" id="68401"/>
    <lineage>
        <taxon>Eukaryota</taxon>
        <taxon>Fungi</taxon>
        <taxon>Fungi incertae sedis</taxon>
        <taxon>Zoopagomycota</taxon>
        <taxon>Kickxellomycotina</taxon>
        <taxon>Kickxellomycetes</taxon>
        <taxon>Kickxellales</taxon>
        <taxon>Kickxellaceae</taxon>
        <taxon>Spiromyces</taxon>
    </lineage>
</organism>
<evidence type="ECO:0000313" key="1">
    <source>
        <dbReference type="EMBL" id="KAJ1679626.1"/>
    </source>
</evidence>
<protein>
    <submittedName>
        <fullName evidence="1">DNA-binding transcription factor yap1</fullName>
    </submittedName>
</protein>
<name>A0ACC1HTI7_9FUNG</name>
<keyword evidence="2" id="KW-1185">Reference proteome</keyword>
<proteinExistence type="predicted"/>
<evidence type="ECO:0000313" key="2">
    <source>
        <dbReference type="Proteomes" id="UP001145114"/>
    </source>
</evidence>
<dbReference type="Proteomes" id="UP001145114">
    <property type="component" value="Unassembled WGS sequence"/>
</dbReference>
<gene>
    <name evidence="1" type="primary">YAP1</name>
    <name evidence="1" type="ORF">EV182_001666</name>
</gene>
<comment type="caution">
    <text evidence="1">The sequence shown here is derived from an EMBL/GenBank/DDBJ whole genome shotgun (WGS) entry which is preliminary data.</text>
</comment>
<sequence length="508" mass="55095">MNATDLVKRPHEQESLMQQKRQSTAAAKDVQELVKDEKPIPKKPGRKPLTTEASSKRIAQNRAAQRAFRERRQKYVADLESKVKELSEHQERSERENKQLRILIQKLQAENTKLRGSNFTFEQPNSAAPSDDFSSILNSLANPTTATSVNTLDLSTIFNMHQAAVGASSSSSALSDNSTLGHSSADTSGSSSSHDSPQSITTLFEVLNQENHGDISTNSSTPEDIAISLPKPDNTPSGQDQGQRKQQPQGAHVKMQTPNTNLSSSKTMADSILTSTLSSSINGDMFAPLSSFPWSPSSATNDSPNANRLSGKYDLTSGFFTEYRESKDESADGIAKPNLTEDLLSMLFPNASDYDPLIKSDPVFQTTTTTTAAAASAVPTAGVPAASGDASTSTEPPFQILDLGVECICNGPDVACVEVCPKHGSFPNVAPALKTSGSKEILTHMCSPSNRLNDAELDDLCSLMYKQAKCSEVQKRIKLERERLKLETELKLYQTKQRLAKEFGLPPV</sequence>
<accession>A0ACC1HTI7</accession>